<proteinExistence type="predicted"/>
<dbReference type="GO" id="GO:0004853">
    <property type="term" value="F:uroporphyrinogen decarboxylase activity"/>
    <property type="evidence" value="ECO:0007669"/>
    <property type="project" value="InterPro"/>
</dbReference>
<organism evidence="2 3">
    <name type="scientific">Pelotomaculum propionicicum</name>
    <dbReference type="NCBI Taxonomy" id="258475"/>
    <lineage>
        <taxon>Bacteria</taxon>
        <taxon>Bacillati</taxon>
        <taxon>Bacillota</taxon>
        <taxon>Clostridia</taxon>
        <taxon>Eubacteriales</taxon>
        <taxon>Desulfotomaculaceae</taxon>
        <taxon>Pelotomaculum</taxon>
    </lineage>
</organism>
<dbReference type="Pfam" id="PF01208">
    <property type="entry name" value="URO-D"/>
    <property type="match status" value="1"/>
</dbReference>
<dbReference type="OrthoDB" id="5502042at2"/>
<feature type="domain" description="Uroporphyrinogen decarboxylase (URO-D)" evidence="1">
    <location>
        <begin position="116"/>
        <end position="305"/>
    </location>
</feature>
<dbReference type="AlphaFoldDB" id="A0A4Y7RWC3"/>
<dbReference type="InterPro" id="IPR052024">
    <property type="entry name" value="Methanogen_methyltrans"/>
</dbReference>
<evidence type="ECO:0000313" key="2">
    <source>
        <dbReference type="EMBL" id="TEB13026.1"/>
    </source>
</evidence>
<dbReference type="Proteomes" id="UP000297597">
    <property type="component" value="Unassembled WGS sequence"/>
</dbReference>
<gene>
    <name evidence="2" type="ORF">Pmgp_00664</name>
</gene>
<dbReference type="EMBL" id="QFFZ01000004">
    <property type="protein sequence ID" value="TEB13026.1"/>
    <property type="molecule type" value="Genomic_DNA"/>
</dbReference>
<name>A0A4Y7RWC3_9FIRM</name>
<evidence type="ECO:0000259" key="1">
    <source>
        <dbReference type="Pfam" id="PF01208"/>
    </source>
</evidence>
<dbReference type="RefSeq" id="WP_134212542.1">
    <property type="nucleotide sequence ID" value="NZ_QFFZ01000004.1"/>
</dbReference>
<sequence length="308" mass="34743">MLSHEQKNTLGSRDRVALAIQRQETDRIPKGEICIDEAVVKASLSCDKVGFDENLEFTNKLGLDIICLNPLYPEFNGDLPDSREVFWADLNKWSDTNLFRFVMLDGVLGWGIKVFGFNQFLILSNKSPLSFHSFIEKVESLNVEMVRRLIDAGVDGLIIADDLAYQRGLLINPRVMRRYIFPSLESQVAEMARGGVPVFIHSDGNINEIIPDIIEIGFNGLHCIDRNSSMDIFDLQQKYGSKLCFWGSLHAEDLIKAREPDCLQTLLDTIFTIASKKGFILGTNCGLFNGISWDGLMLVYEKIKELGK</sequence>
<dbReference type="InterPro" id="IPR038071">
    <property type="entry name" value="UROD/MetE-like_sf"/>
</dbReference>
<reference evidence="2 3" key="1">
    <citation type="journal article" date="2018" name="Environ. Microbiol.">
        <title>Novel energy conservation strategies and behaviour of Pelotomaculum schinkii driving syntrophic propionate catabolism.</title>
        <authorList>
            <person name="Hidalgo-Ahumada C.A.P."/>
            <person name="Nobu M.K."/>
            <person name="Narihiro T."/>
            <person name="Tamaki H."/>
            <person name="Liu W.T."/>
            <person name="Kamagata Y."/>
            <person name="Stams A.J.M."/>
            <person name="Imachi H."/>
            <person name="Sousa D.Z."/>
        </authorList>
    </citation>
    <scope>NUCLEOTIDE SEQUENCE [LARGE SCALE GENOMIC DNA]</scope>
    <source>
        <strain evidence="2 3">MGP</strain>
    </source>
</reference>
<dbReference type="SUPFAM" id="SSF51726">
    <property type="entry name" value="UROD/MetE-like"/>
    <property type="match status" value="1"/>
</dbReference>
<evidence type="ECO:0000313" key="3">
    <source>
        <dbReference type="Proteomes" id="UP000297597"/>
    </source>
</evidence>
<protein>
    <recommendedName>
        <fullName evidence="1">Uroporphyrinogen decarboxylase (URO-D) domain-containing protein</fullName>
    </recommendedName>
</protein>
<comment type="caution">
    <text evidence="2">The sequence shown here is derived from an EMBL/GenBank/DDBJ whole genome shotgun (WGS) entry which is preliminary data.</text>
</comment>
<dbReference type="GO" id="GO:0006779">
    <property type="term" value="P:porphyrin-containing compound biosynthetic process"/>
    <property type="evidence" value="ECO:0007669"/>
    <property type="project" value="InterPro"/>
</dbReference>
<dbReference type="InterPro" id="IPR000257">
    <property type="entry name" value="Uroporphyrinogen_deCOase"/>
</dbReference>
<dbReference type="Gene3D" id="3.20.20.210">
    <property type="match status" value="1"/>
</dbReference>
<dbReference type="PANTHER" id="PTHR47099:SF1">
    <property type="entry name" value="METHYLCOBAMIDE:COM METHYLTRANSFERASE MTBA"/>
    <property type="match status" value="1"/>
</dbReference>
<dbReference type="PANTHER" id="PTHR47099">
    <property type="entry name" value="METHYLCOBAMIDE:COM METHYLTRANSFERASE MTBA"/>
    <property type="match status" value="1"/>
</dbReference>
<accession>A0A4Y7RWC3</accession>
<keyword evidence="3" id="KW-1185">Reference proteome</keyword>